<gene>
    <name evidence="3" type="ORF">GS601_03295</name>
</gene>
<keyword evidence="4" id="KW-1185">Reference proteome</keyword>
<keyword evidence="3" id="KW-0378">Hydrolase</keyword>
<dbReference type="GO" id="GO:0004519">
    <property type="term" value="F:endonuclease activity"/>
    <property type="evidence" value="ECO:0007669"/>
    <property type="project" value="UniProtKB-KW"/>
</dbReference>
<dbReference type="PANTHER" id="PTHR36558:SF1">
    <property type="entry name" value="RESTRICTION ENDONUCLEASE DOMAIN-CONTAINING PROTEIN-RELATED"/>
    <property type="match status" value="1"/>
</dbReference>
<proteinExistence type="predicted"/>
<protein>
    <submittedName>
        <fullName evidence="3">Uma2 family endonuclease</fullName>
    </submittedName>
</protein>
<sequence length="200" mass="23529">MNLQTRRYTPEEYLEQEETADYKSEYRDGEIIPMTGGTTNHNEIALNLASYLKLHLRRQNYKVYIGDVRLWIPRYHLYTYPDVMLIQGRPMYMGANTTTVTNPLLIAEVLSKSTQNYDQGDKFAAYRSIPELQEYILIDQAQFWVMQHTKTEEGNWLLSECKGEQSRLRLSSVEFEIDFRDIYEGVDFEEPGHHDPDKEG</sequence>
<feature type="region of interest" description="Disordered" evidence="1">
    <location>
        <begin position="1"/>
        <end position="21"/>
    </location>
</feature>
<dbReference type="InterPro" id="IPR008538">
    <property type="entry name" value="Uma2"/>
</dbReference>
<evidence type="ECO:0000313" key="3">
    <source>
        <dbReference type="EMBL" id="NDJ16323.1"/>
    </source>
</evidence>
<dbReference type="EMBL" id="WVIE01000003">
    <property type="protein sequence ID" value="NDJ16323.1"/>
    <property type="molecule type" value="Genomic_DNA"/>
</dbReference>
<keyword evidence="3" id="KW-0540">Nuclease</keyword>
<dbReference type="Proteomes" id="UP000646053">
    <property type="component" value="Unassembled WGS sequence"/>
</dbReference>
<organism evidence="3 4">
    <name type="scientific">Myxacorys almedinensis A</name>
    <dbReference type="NCBI Taxonomy" id="2690445"/>
    <lineage>
        <taxon>Bacteria</taxon>
        <taxon>Bacillati</taxon>
        <taxon>Cyanobacteriota</taxon>
        <taxon>Cyanophyceae</taxon>
        <taxon>Leptolyngbyales</taxon>
        <taxon>Leptolyngbyaceae</taxon>
        <taxon>Myxacorys</taxon>
        <taxon>Myxacorys almedinensis</taxon>
    </lineage>
</organism>
<dbReference type="InterPro" id="IPR011335">
    <property type="entry name" value="Restrct_endonuc-II-like"/>
</dbReference>
<evidence type="ECO:0000313" key="4">
    <source>
        <dbReference type="Proteomes" id="UP000646053"/>
    </source>
</evidence>
<accession>A0A8J8CH23</accession>
<dbReference type="AlphaFoldDB" id="A0A8J8CH23"/>
<keyword evidence="3" id="KW-0255">Endonuclease</keyword>
<dbReference type="Gene3D" id="3.90.1570.10">
    <property type="entry name" value="tt1808, chain A"/>
    <property type="match status" value="1"/>
</dbReference>
<feature type="domain" description="Putative restriction endonuclease" evidence="2">
    <location>
        <begin position="10"/>
        <end position="173"/>
    </location>
</feature>
<dbReference type="CDD" id="cd06260">
    <property type="entry name" value="DUF820-like"/>
    <property type="match status" value="1"/>
</dbReference>
<dbReference type="InterPro" id="IPR012296">
    <property type="entry name" value="Nuclease_put_TT1808"/>
</dbReference>
<evidence type="ECO:0000256" key="1">
    <source>
        <dbReference type="SAM" id="MobiDB-lite"/>
    </source>
</evidence>
<name>A0A8J8CH23_9CYAN</name>
<dbReference type="SUPFAM" id="SSF52980">
    <property type="entry name" value="Restriction endonuclease-like"/>
    <property type="match status" value="1"/>
</dbReference>
<evidence type="ECO:0000259" key="2">
    <source>
        <dbReference type="Pfam" id="PF05685"/>
    </source>
</evidence>
<reference evidence="3" key="1">
    <citation type="submission" date="2019-12" db="EMBL/GenBank/DDBJ databases">
        <title>High-Quality draft genome sequences of three cyanobacteria isolated from the limestone walls of the Old Cathedral of Coimbra.</title>
        <authorList>
            <person name="Tiago I."/>
            <person name="Soares F."/>
            <person name="Portugal A."/>
        </authorList>
    </citation>
    <scope>NUCLEOTIDE SEQUENCE</scope>
    <source>
        <strain evidence="3">A</strain>
    </source>
</reference>
<dbReference type="Pfam" id="PF05685">
    <property type="entry name" value="Uma2"/>
    <property type="match status" value="1"/>
</dbReference>
<comment type="caution">
    <text evidence="3">The sequence shown here is derived from an EMBL/GenBank/DDBJ whole genome shotgun (WGS) entry which is preliminary data.</text>
</comment>
<dbReference type="PANTHER" id="PTHR36558">
    <property type="entry name" value="GLR1098 PROTEIN"/>
    <property type="match status" value="1"/>
</dbReference>
<dbReference type="RefSeq" id="WP_162421843.1">
    <property type="nucleotide sequence ID" value="NZ_WVIE01000003.1"/>
</dbReference>